<dbReference type="Proteomes" id="UP000184356">
    <property type="component" value="Unassembled WGS sequence"/>
</dbReference>
<protein>
    <submittedName>
        <fullName evidence="1">Uncharacterized protein</fullName>
    </submittedName>
</protein>
<dbReference type="AlphaFoldDB" id="A0A1L9SXE0"/>
<dbReference type="RefSeq" id="XP_040695671.1">
    <property type="nucleotide sequence ID" value="XM_040852861.1"/>
</dbReference>
<gene>
    <name evidence="1" type="ORF">ASPSYDRAFT_936042</name>
</gene>
<sequence>MKPPSRTISPSTLTMPATSNPIIVCAENIAMSYLLRSIPVPPSRNSIDCLAVFKRHYTLSFDTEHKLTGTLAFIAYSKDDVDHIPALCLEEDPESGTLNVKVAVNKASYNDGEEAICRIKQGFERIFAILATVSAGQQVLTAVVSMCSSRILSRLRLASTGRATTKRPFKRAIQEALLAVKIARQKLKDRNLSEAAEGFTIRAKEVEKLLDSWSRYQDNTRLVKVVEGIHQLKQVGISDLIRIIPNQDMSPTSRKSLLNIVSKVARYWEAARFLYRTAKKLPLARAMKTAPVHLPKEAYAAPPINGYAPDLKSKIIEATPRGSQQKLLIELCAILDISQQDAIDRYSSQVIRTLRKAKVHAEIQLIAHCELENPELSPRVICSSKDACFLCNLCLQLYQKIYTPRSHGRLYPGWRLPCLPQLAELQQRVSQTLGNHFKETCATLLSTRRKSIYPDPNESTLFTLPLSRTTTKDSILSRATKTGSRIIPLPKASNVNLDIDTSHPRTETADSENLDMLPDSPISSQYRASSIEKQLEYCTLVQGSKEHGCLTPGESSKVYGAGSPRSIQIHIEHATGSNNLAYHLEWLGVEEAVQVWEKGSSTHVIDVEHLEGTTTLHEQSSLYIIAKGTVLKIGWVSEHDSLS</sequence>
<dbReference type="OrthoDB" id="4851849at2759"/>
<dbReference type="EMBL" id="KV878621">
    <property type="protein sequence ID" value="OJJ51865.1"/>
    <property type="molecule type" value="Genomic_DNA"/>
</dbReference>
<proteinExistence type="predicted"/>
<evidence type="ECO:0000313" key="1">
    <source>
        <dbReference type="EMBL" id="OJJ51865.1"/>
    </source>
</evidence>
<accession>A0A1L9SXE0</accession>
<dbReference type="InterPro" id="IPR027796">
    <property type="entry name" value="OTT_1508_deam-like"/>
</dbReference>
<reference evidence="2" key="1">
    <citation type="journal article" date="2017" name="Genome Biol.">
        <title>Comparative genomics reveals high biological diversity and specific adaptations in the industrially and medically important fungal genus Aspergillus.</title>
        <authorList>
            <person name="de Vries R.P."/>
            <person name="Riley R."/>
            <person name="Wiebenga A."/>
            <person name="Aguilar-Osorio G."/>
            <person name="Amillis S."/>
            <person name="Uchima C.A."/>
            <person name="Anderluh G."/>
            <person name="Asadollahi M."/>
            <person name="Askin M."/>
            <person name="Barry K."/>
            <person name="Battaglia E."/>
            <person name="Bayram O."/>
            <person name="Benocci T."/>
            <person name="Braus-Stromeyer S.A."/>
            <person name="Caldana C."/>
            <person name="Canovas D."/>
            <person name="Cerqueira G.C."/>
            <person name="Chen F."/>
            <person name="Chen W."/>
            <person name="Choi C."/>
            <person name="Clum A."/>
            <person name="Dos Santos R.A."/>
            <person name="Damasio A.R."/>
            <person name="Diallinas G."/>
            <person name="Emri T."/>
            <person name="Fekete E."/>
            <person name="Flipphi M."/>
            <person name="Freyberg S."/>
            <person name="Gallo A."/>
            <person name="Gournas C."/>
            <person name="Habgood R."/>
            <person name="Hainaut M."/>
            <person name="Harispe M.L."/>
            <person name="Henrissat B."/>
            <person name="Hilden K.S."/>
            <person name="Hope R."/>
            <person name="Hossain A."/>
            <person name="Karabika E."/>
            <person name="Karaffa L."/>
            <person name="Karanyi Z."/>
            <person name="Krasevec N."/>
            <person name="Kuo A."/>
            <person name="Kusch H."/>
            <person name="LaButti K."/>
            <person name="Lagendijk E.L."/>
            <person name="Lapidus A."/>
            <person name="Levasseur A."/>
            <person name="Lindquist E."/>
            <person name="Lipzen A."/>
            <person name="Logrieco A.F."/>
            <person name="MacCabe A."/>
            <person name="Maekelae M.R."/>
            <person name="Malavazi I."/>
            <person name="Melin P."/>
            <person name="Meyer V."/>
            <person name="Mielnichuk N."/>
            <person name="Miskei M."/>
            <person name="Molnar A.P."/>
            <person name="Mule G."/>
            <person name="Ngan C.Y."/>
            <person name="Orejas M."/>
            <person name="Orosz E."/>
            <person name="Ouedraogo J.P."/>
            <person name="Overkamp K.M."/>
            <person name="Park H.-S."/>
            <person name="Perrone G."/>
            <person name="Piumi F."/>
            <person name="Punt P.J."/>
            <person name="Ram A.F."/>
            <person name="Ramon A."/>
            <person name="Rauscher S."/>
            <person name="Record E."/>
            <person name="Riano-Pachon D.M."/>
            <person name="Robert V."/>
            <person name="Roehrig J."/>
            <person name="Ruller R."/>
            <person name="Salamov A."/>
            <person name="Salih N.S."/>
            <person name="Samson R.A."/>
            <person name="Sandor E."/>
            <person name="Sanguinetti M."/>
            <person name="Schuetze T."/>
            <person name="Sepcic K."/>
            <person name="Shelest E."/>
            <person name="Sherlock G."/>
            <person name="Sophianopoulou V."/>
            <person name="Squina F.M."/>
            <person name="Sun H."/>
            <person name="Susca A."/>
            <person name="Todd R.B."/>
            <person name="Tsang A."/>
            <person name="Unkles S.E."/>
            <person name="van de Wiele N."/>
            <person name="van Rossen-Uffink D."/>
            <person name="Oliveira J.V."/>
            <person name="Vesth T.C."/>
            <person name="Visser J."/>
            <person name="Yu J.-H."/>
            <person name="Zhou M."/>
            <person name="Andersen M.R."/>
            <person name="Archer D.B."/>
            <person name="Baker S.E."/>
            <person name="Benoit I."/>
            <person name="Brakhage A.A."/>
            <person name="Braus G.H."/>
            <person name="Fischer R."/>
            <person name="Frisvad J.C."/>
            <person name="Goldman G.H."/>
            <person name="Houbraken J."/>
            <person name="Oakley B."/>
            <person name="Pocsi I."/>
            <person name="Scazzocchio C."/>
            <person name="Seiboth B."/>
            <person name="vanKuyk P.A."/>
            <person name="Wortman J."/>
            <person name="Dyer P.S."/>
            <person name="Grigoriev I.V."/>
        </authorList>
    </citation>
    <scope>NUCLEOTIDE SEQUENCE [LARGE SCALE GENOMIC DNA]</scope>
    <source>
        <strain evidence="2">CBS 593.65</strain>
    </source>
</reference>
<keyword evidence="2" id="KW-1185">Reference proteome</keyword>
<dbReference type="VEuPathDB" id="FungiDB:ASPSYDRAFT_936042"/>
<organism evidence="1 2">
    <name type="scientific">Aspergillus sydowii CBS 593.65</name>
    <dbReference type="NCBI Taxonomy" id="1036612"/>
    <lineage>
        <taxon>Eukaryota</taxon>
        <taxon>Fungi</taxon>
        <taxon>Dikarya</taxon>
        <taxon>Ascomycota</taxon>
        <taxon>Pezizomycotina</taxon>
        <taxon>Eurotiomycetes</taxon>
        <taxon>Eurotiomycetidae</taxon>
        <taxon>Eurotiales</taxon>
        <taxon>Aspergillaceae</taxon>
        <taxon>Aspergillus</taxon>
        <taxon>Aspergillus subgen. Nidulantes</taxon>
    </lineage>
</organism>
<evidence type="ECO:0000313" key="2">
    <source>
        <dbReference type="Proteomes" id="UP000184356"/>
    </source>
</evidence>
<dbReference type="GeneID" id="63768934"/>
<dbReference type="Pfam" id="PF14441">
    <property type="entry name" value="OTT_1508_deam"/>
    <property type="match status" value="1"/>
</dbReference>
<name>A0A1L9SXE0_9EURO</name>